<evidence type="ECO:0000313" key="2">
    <source>
        <dbReference type="Proteomes" id="UP000770661"/>
    </source>
</evidence>
<dbReference type="AlphaFoldDB" id="A0A8J4Y9W5"/>
<keyword evidence="2" id="KW-1185">Reference proteome</keyword>
<dbReference type="InterPro" id="IPR032675">
    <property type="entry name" value="LRR_dom_sf"/>
</dbReference>
<sequence length="270" mass="30855">MTLQDASFRLKNYWLFNPITYDLVTTYLCPDLEQLRLDFIFQDLIEEPEVSVLSSLTKLRKFEINFYDQCFYDLGKGMLEACGASLTYLSLHLADDWFVVAPVHNVVASCCPNLVTLLYSGDYKARHTLEECDDQLDFAIPGPAHPNLLHLKVTGVVSDQRLRFLLSHGPALQTIHLDGELEWLHDSTLVAALQINPLPDLEEIWFNVSTTVTLASVRLLLQQDNPLKCIGRLCHMGEATMGEYQELLAHVRQHNLDIKLIWVTDERIKK</sequence>
<evidence type="ECO:0000313" key="1">
    <source>
        <dbReference type="EMBL" id="KAG0717515.1"/>
    </source>
</evidence>
<accession>A0A8J4Y9W5</accession>
<dbReference type="EMBL" id="JACEEZ010017449">
    <property type="protein sequence ID" value="KAG0717515.1"/>
    <property type="molecule type" value="Genomic_DNA"/>
</dbReference>
<proteinExistence type="predicted"/>
<gene>
    <name evidence="1" type="ORF">GWK47_054258</name>
</gene>
<reference evidence="1" key="1">
    <citation type="submission" date="2020-07" db="EMBL/GenBank/DDBJ databases">
        <title>The High-quality genome of the commercially important snow crab, Chionoecetes opilio.</title>
        <authorList>
            <person name="Jeong J.-H."/>
            <person name="Ryu S."/>
        </authorList>
    </citation>
    <scope>NUCLEOTIDE SEQUENCE</scope>
    <source>
        <strain evidence="1">MADBK_172401_WGS</strain>
        <tissue evidence="1">Digestive gland</tissue>
    </source>
</reference>
<dbReference type="Proteomes" id="UP000770661">
    <property type="component" value="Unassembled WGS sequence"/>
</dbReference>
<comment type="caution">
    <text evidence="1">The sequence shown here is derived from an EMBL/GenBank/DDBJ whole genome shotgun (WGS) entry which is preliminary data.</text>
</comment>
<dbReference type="Gene3D" id="3.80.10.10">
    <property type="entry name" value="Ribonuclease Inhibitor"/>
    <property type="match status" value="1"/>
</dbReference>
<organism evidence="1 2">
    <name type="scientific">Chionoecetes opilio</name>
    <name type="common">Atlantic snow crab</name>
    <name type="synonym">Cancer opilio</name>
    <dbReference type="NCBI Taxonomy" id="41210"/>
    <lineage>
        <taxon>Eukaryota</taxon>
        <taxon>Metazoa</taxon>
        <taxon>Ecdysozoa</taxon>
        <taxon>Arthropoda</taxon>
        <taxon>Crustacea</taxon>
        <taxon>Multicrustacea</taxon>
        <taxon>Malacostraca</taxon>
        <taxon>Eumalacostraca</taxon>
        <taxon>Eucarida</taxon>
        <taxon>Decapoda</taxon>
        <taxon>Pleocyemata</taxon>
        <taxon>Brachyura</taxon>
        <taxon>Eubrachyura</taxon>
        <taxon>Majoidea</taxon>
        <taxon>Majidae</taxon>
        <taxon>Chionoecetes</taxon>
    </lineage>
</organism>
<name>A0A8J4Y9W5_CHIOP</name>
<protein>
    <submittedName>
        <fullName evidence="1">Uncharacterized protein</fullName>
    </submittedName>
</protein>
<dbReference type="OrthoDB" id="16120at2759"/>